<evidence type="ECO:0000313" key="2">
    <source>
        <dbReference type="Proteomes" id="UP000004994"/>
    </source>
</evidence>
<name>A0A3Q7FHR1_SOLLC</name>
<organism evidence="1">
    <name type="scientific">Solanum lycopersicum</name>
    <name type="common">Tomato</name>
    <name type="synonym">Lycopersicon esculentum</name>
    <dbReference type="NCBI Taxonomy" id="4081"/>
    <lineage>
        <taxon>Eukaryota</taxon>
        <taxon>Viridiplantae</taxon>
        <taxon>Streptophyta</taxon>
        <taxon>Embryophyta</taxon>
        <taxon>Tracheophyta</taxon>
        <taxon>Spermatophyta</taxon>
        <taxon>Magnoliopsida</taxon>
        <taxon>eudicotyledons</taxon>
        <taxon>Gunneridae</taxon>
        <taxon>Pentapetalae</taxon>
        <taxon>asterids</taxon>
        <taxon>lamiids</taxon>
        <taxon>Solanales</taxon>
        <taxon>Solanaceae</taxon>
        <taxon>Solanoideae</taxon>
        <taxon>Solaneae</taxon>
        <taxon>Solanum</taxon>
        <taxon>Solanum subgen. Lycopersicon</taxon>
    </lineage>
</organism>
<evidence type="ECO:0008006" key="3">
    <source>
        <dbReference type="Google" id="ProtNLM"/>
    </source>
</evidence>
<accession>A0A3Q7FHR1</accession>
<reference evidence="1" key="2">
    <citation type="submission" date="2019-01" db="UniProtKB">
        <authorList>
            <consortium name="EnsemblPlants"/>
        </authorList>
    </citation>
    <scope>IDENTIFICATION</scope>
    <source>
        <strain evidence="1">cv. Heinz 1706</strain>
    </source>
</reference>
<keyword evidence="2" id="KW-1185">Reference proteome</keyword>
<dbReference type="InParanoid" id="A0A3Q7FHR1"/>
<dbReference type="EnsemblPlants" id="Solyc03g026415.1.1">
    <property type="protein sequence ID" value="Solyc03g026415.1.1"/>
    <property type="gene ID" value="Solyc03g026415.1"/>
</dbReference>
<dbReference type="Proteomes" id="UP000004994">
    <property type="component" value="Chromosome 3"/>
</dbReference>
<dbReference type="AlphaFoldDB" id="A0A3Q7FHR1"/>
<sequence>MVVIRKFNNHHQFDDRNSYILQGSREVITFLVSKEFRRLKTYGVSGKKKIEVVAMENEDSSVRRWEDLDIKILLIYAIPQVFRAWRLTCCDPRLWKTLDLSVEFRRLKTYGVSEQKKD</sequence>
<reference evidence="1" key="1">
    <citation type="journal article" date="2012" name="Nature">
        <title>The tomato genome sequence provides insights into fleshy fruit evolution.</title>
        <authorList>
            <consortium name="Tomato Genome Consortium"/>
        </authorList>
    </citation>
    <scope>NUCLEOTIDE SEQUENCE [LARGE SCALE GENOMIC DNA]</scope>
    <source>
        <strain evidence="1">cv. Heinz 1706</strain>
    </source>
</reference>
<protein>
    <recommendedName>
        <fullName evidence="3">F-box domain-containing protein</fullName>
    </recommendedName>
</protein>
<proteinExistence type="predicted"/>
<evidence type="ECO:0000313" key="1">
    <source>
        <dbReference type="EnsemblPlants" id="Solyc03g026415.1.1"/>
    </source>
</evidence>
<dbReference type="Gramene" id="Solyc03g026415.1.1">
    <property type="protein sequence ID" value="Solyc03g026415.1.1"/>
    <property type="gene ID" value="Solyc03g026415.1"/>
</dbReference>